<organism evidence="2 3">
    <name type="scientific">Coccidioides immitis H538.4</name>
    <dbReference type="NCBI Taxonomy" id="396776"/>
    <lineage>
        <taxon>Eukaryota</taxon>
        <taxon>Fungi</taxon>
        <taxon>Dikarya</taxon>
        <taxon>Ascomycota</taxon>
        <taxon>Pezizomycotina</taxon>
        <taxon>Eurotiomycetes</taxon>
        <taxon>Eurotiomycetidae</taxon>
        <taxon>Onygenales</taxon>
        <taxon>Onygenaceae</taxon>
        <taxon>Coccidioides</taxon>
    </lineage>
</organism>
<protein>
    <submittedName>
        <fullName evidence="2">NAD(P)H-dependent FMN reductase LOT6</fullName>
    </submittedName>
</protein>
<dbReference type="PANTHER" id="PTHR30543:SF21">
    <property type="entry name" value="NAD(P)H-DEPENDENT FMN REDUCTASE LOT6"/>
    <property type="match status" value="1"/>
</dbReference>
<dbReference type="OrthoDB" id="68575at2759"/>
<sequence length="362" mass="39888">MQYDIGNSSERSGILVAGNVTACGNRSRNYLRIGWHNRCSKACPTTHPRAYPTGELVSCFDRDSKSIILGLFLAAMRQLHAKYSVPRWFAVTKRVTRDHAKPPGLKFIFNTISVESRKVSFCRFLLFSRKKLAHPLLSPFAPVFPPRSSPINLKFLSSIMVSIPKTVALVIGSTRVPRVGSRVASLLLDNLRPKAEKSNIKLATVDIAEFKLPVFDENVIPATVPAKASFAHDHTKAWSSEMEKYDGYIVLSPEYNFGPPGGLKNAIDYLYNEIKGKPVLIVTYGAKGGIFASEMLDKIFSGMGLQVCATRPSLPFQGPDIASAMSEGILADATRQAWDQGRMTEIFKGFTELEQALKANSA</sequence>
<dbReference type="Gene3D" id="3.40.50.360">
    <property type="match status" value="1"/>
</dbReference>
<dbReference type="InterPro" id="IPR050712">
    <property type="entry name" value="NAD(P)H-dep_reductase"/>
</dbReference>
<reference evidence="3" key="1">
    <citation type="journal article" date="2010" name="Genome Res.">
        <title>Population genomic sequencing of Coccidioides fungi reveals recent hybridization and transposon control.</title>
        <authorList>
            <person name="Neafsey D.E."/>
            <person name="Barker B.M."/>
            <person name="Sharpton T.J."/>
            <person name="Stajich J.E."/>
            <person name="Park D.J."/>
            <person name="Whiston E."/>
            <person name="Hung C.-Y."/>
            <person name="McMahan C."/>
            <person name="White J."/>
            <person name="Sykes S."/>
            <person name="Heiman D."/>
            <person name="Young S."/>
            <person name="Zeng Q."/>
            <person name="Abouelleil A."/>
            <person name="Aftuck L."/>
            <person name="Bessette D."/>
            <person name="Brown A."/>
            <person name="FitzGerald M."/>
            <person name="Lui A."/>
            <person name="Macdonald J.P."/>
            <person name="Priest M."/>
            <person name="Orbach M.J."/>
            <person name="Galgiani J.N."/>
            <person name="Kirkland T.N."/>
            <person name="Cole G.T."/>
            <person name="Birren B.W."/>
            <person name="Henn M.R."/>
            <person name="Taylor J.W."/>
            <person name="Rounsley S.D."/>
        </authorList>
    </citation>
    <scope>NUCLEOTIDE SEQUENCE [LARGE SCALE GENOMIC DNA]</scope>
    <source>
        <strain evidence="3">H538.4</strain>
    </source>
</reference>
<dbReference type="GO" id="GO:0010181">
    <property type="term" value="F:FMN binding"/>
    <property type="evidence" value="ECO:0007669"/>
    <property type="project" value="TreeGrafter"/>
</dbReference>
<dbReference type="PANTHER" id="PTHR30543">
    <property type="entry name" value="CHROMATE REDUCTASE"/>
    <property type="match status" value="1"/>
</dbReference>
<dbReference type="Pfam" id="PF03358">
    <property type="entry name" value="FMN_red"/>
    <property type="match status" value="1"/>
</dbReference>
<dbReference type="GO" id="GO:0005829">
    <property type="term" value="C:cytosol"/>
    <property type="evidence" value="ECO:0007669"/>
    <property type="project" value="TreeGrafter"/>
</dbReference>
<feature type="domain" description="NADPH-dependent FMN reductase-like" evidence="1">
    <location>
        <begin position="167"/>
        <end position="308"/>
    </location>
</feature>
<gene>
    <name evidence="2" type="ORF">CIHG_07663</name>
</gene>
<dbReference type="InterPro" id="IPR029039">
    <property type="entry name" value="Flavoprotein-like_sf"/>
</dbReference>
<evidence type="ECO:0000313" key="2">
    <source>
        <dbReference type="EMBL" id="KMU89980.1"/>
    </source>
</evidence>
<dbReference type="STRING" id="396776.A0A0J8RXT7"/>
<evidence type="ECO:0000313" key="3">
    <source>
        <dbReference type="Proteomes" id="UP000054563"/>
    </source>
</evidence>
<name>A0A0J8RXT7_COCIT</name>
<dbReference type="InterPro" id="IPR005025">
    <property type="entry name" value="FMN_Rdtase-like_dom"/>
</dbReference>
<evidence type="ECO:0000259" key="1">
    <source>
        <dbReference type="Pfam" id="PF03358"/>
    </source>
</evidence>
<dbReference type="Proteomes" id="UP000054563">
    <property type="component" value="Unassembled WGS sequence"/>
</dbReference>
<dbReference type="EMBL" id="DS017017">
    <property type="protein sequence ID" value="KMU89980.1"/>
    <property type="molecule type" value="Genomic_DNA"/>
</dbReference>
<proteinExistence type="predicted"/>
<dbReference type="SUPFAM" id="SSF52218">
    <property type="entry name" value="Flavoproteins"/>
    <property type="match status" value="1"/>
</dbReference>
<accession>A0A0J8RXT7</accession>
<dbReference type="GO" id="GO:0016491">
    <property type="term" value="F:oxidoreductase activity"/>
    <property type="evidence" value="ECO:0007669"/>
    <property type="project" value="InterPro"/>
</dbReference>
<dbReference type="VEuPathDB" id="FungiDB:CIHG_07663"/>
<dbReference type="AlphaFoldDB" id="A0A0J8RXT7"/>
<dbReference type="eggNOG" id="KOG4530">
    <property type="taxonomic scope" value="Eukaryota"/>
</dbReference>